<accession>A0AAJ1WY72</accession>
<organism evidence="1 2">
    <name type="scientific">Methylobacterium brachiatum</name>
    <dbReference type="NCBI Taxonomy" id="269660"/>
    <lineage>
        <taxon>Bacteria</taxon>
        <taxon>Pseudomonadati</taxon>
        <taxon>Pseudomonadota</taxon>
        <taxon>Alphaproteobacteria</taxon>
        <taxon>Hyphomicrobiales</taxon>
        <taxon>Methylobacteriaceae</taxon>
        <taxon>Methylobacterium</taxon>
    </lineage>
</organism>
<dbReference type="EMBL" id="JAUSWL010000004">
    <property type="protein sequence ID" value="MDQ0543988.1"/>
    <property type="molecule type" value="Genomic_DNA"/>
</dbReference>
<gene>
    <name evidence="1" type="ORF">QO001_002917</name>
</gene>
<dbReference type="AlphaFoldDB" id="A0AAJ1WY72"/>
<dbReference type="GeneID" id="90831977"/>
<proteinExistence type="predicted"/>
<reference evidence="1" key="1">
    <citation type="submission" date="2023-07" db="EMBL/GenBank/DDBJ databases">
        <title>Genomic Encyclopedia of Type Strains, Phase IV (KMG-IV): sequencing the most valuable type-strain genomes for metagenomic binning, comparative biology and taxonomic classification.</title>
        <authorList>
            <person name="Goeker M."/>
        </authorList>
    </citation>
    <scope>NUCLEOTIDE SEQUENCE</scope>
    <source>
        <strain evidence="1">DSM 19569</strain>
    </source>
</reference>
<dbReference type="Proteomes" id="UP001223420">
    <property type="component" value="Unassembled WGS sequence"/>
</dbReference>
<dbReference type="RefSeq" id="WP_007567467.1">
    <property type="nucleotide sequence ID" value="NZ_CP033231.1"/>
</dbReference>
<protein>
    <submittedName>
        <fullName evidence="1">Hemin uptake protein HemP</fullName>
    </submittedName>
</protein>
<sequence>MSGLDGDENRVARADGRGDPHLALRALASERDEEIVSASLLRGRREIVIRHAGQRYRLRITANDKLILTK</sequence>
<dbReference type="InterPro" id="IPR019600">
    <property type="entry name" value="Hemin_uptake_protein_HemP"/>
</dbReference>
<dbReference type="Pfam" id="PF10636">
    <property type="entry name" value="hemP"/>
    <property type="match status" value="1"/>
</dbReference>
<comment type="caution">
    <text evidence="1">The sequence shown here is derived from an EMBL/GenBank/DDBJ whole genome shotgun (WGS) entry which is preliminary data.</text>
</comment>
<evidence type="ECO:0000313" key="1">
    <source>
        <dbReference type="EMBL" id="MDQ0543988.1"/>
    </source>
</evidence>
<name>A0AAJ1WY72_9HYPH</name>
<evidence type="ECO:0000313" key="2">
    <source>
        <dbReference type="Proteomes" id="UP001223420"/>
    </source>
</evidence>
<dbReference type="Gene3D" id="2.10.70.10">
    <property type="entry name" value="Complement Module, domain 1"/>
    <property type="match status" value="1"/>
</dbReference>